<dbReference type="EMBL" id="CABITT030000003">
    <property type="protein sequence ID" value="VVA99709.1"/>
    <property type="molecule type" value="Genomic_DNA"/>
</dbReference>
<proteinExistence type="predicted"/>
<dbReference type="Gene3D" id="2.160.20.10">
    <property type="entry name" value="Single-stranded right-handed beta-helix, Pectin lyase-like"/>
    <property type="match status" value="2"/>
</dbReference>
<evidence type="ECO:0000256" key="3">
    <source>
        <dbReference type="ARBA" id="ARBA00023085"/>
    </source>
</evidence>
<evidence type="ECO:0000256" key="2">
    <source>
        <dbReference type="ARBA" id="ARBA00022801"/>
    </source>
</evidence>
<name>A0A565BDL7_9BRAS</name>
<evidence type="ECO:0000313" key="6">
    <source>
        <dbReference type="Proteomes" id="UP000489600"/>
    </source>
</evidence>
<evidence type="ECO:0000259" key="4">
    <source>
        <dbReference type="Pfam" id="PF01095"/>
    </source>
</evidence>
<feature type="domain" description="Pectinesterase catalytic" evidence="4">
    <location>
        <begin position="73"/>
        <end position="175"/>
    </location>
</feature>
<dbReference type="Proteomes" id="UP000489600">
    <property type="component" value="Unassembled WGS sequence"/>
</dbReference>
<dbReference type="UniPathway" id="UPA00545">
    <property type="reaction ID" value="UER00823"/>
</dbReference>
<keyword evidence="6" id="KW-1185">Reference proteome</keyword>
<dbReference type="InterPro" id="IPR000070">
    <property type="entry name" value="Pectinesterase_cat"/>
</dbReference>
<evidence type="ECO:0000256" key="1">
    <source>
        <dbReference type="ARBA" id="ARBA00005184"/>
    </source>
</evidence>
<reference evidence="5" key="1">
    <citation type="submission" date="2019-07" db="EMBL/GenBank/DDBJ databases">
        <authorList>
            <person name="Dittberner H."/>
        </authorList>
    </citation>
    <scope>NUCLEOTIDE SEQUENCE [LARGE SCALE GENOMIC DNA]</scope>
</reference>
<accession>A0A565BDL7</accession>
<organism evidence="5 6">
    <name type="scientific">Arabis nemorensis</name>
    <dbReference type="NCBI Taxonomy" id="586526"/>
    <lineage>
        <taxon>Eukaryota</taxon>
        <taxon>Viridiplantae</taxon>
        <taxon>Streptophyta</taxon>
        <taxon>Embryophyta</taxon>
        <taxon>Tracheophyta</taxon>
        <taxon>Spermatophyta</taxon>
        <taxon>Magnoliopsida</taxon>
        <taxon>eudicotyledons</taxon>
        <taxon>Gunneridae</taxon>
        <taxon>Pentapetalae</taxon>
        <taxon>rosids</taxon>
        <taxon>malvids</taxon>
        <taxon>Brassicales</taxon>
        <taxon>Brassicaceae</taxon>
        <taxon>Arabideae</taxon>
        <taxon>Arabis</taxon>
    </lineage>
</organism>
<keyword evidence="2" id="KW-0378">Hydrolase</keyword>
<dbReference type="GO" id="GO:0030599">
    <property type="term" value="F:pectinesterase activity"/>
    <property type="evidence" value="ECO:0007669"/>
    <property type="project" value="InterPro"/>
</dbReference>
<dbReference type="OrthoDB" id="2019149at2759"/>
<dbReference type="GO" id="GO:0042545">
    <property type="term" value="P:cell wall modification"/>
    <property type="evidence" value="ECO:0007669"/>
    <property type="project" value="InterPro"/>
</dbReference>
<evidence type="ECO:0000313" key="5">
    <source>
        <dbReference type="EMBL" id="VVA99709.1"/>
    </source>
</evidence>
<dbReference type="PANTHER" id="PTHR31707">
    <property type="entry name" value="PECTINESTERASE"/>
    <property type="match status" value="1"/>
</dbReference>
<protein>
    <recommendedName>
        <fullName evidence="4">Pectinesterase catalytic domain-containing protein</fullName>
    </recommendedName>
</protein>
<dbReference type="GO" id="GO:0045490">
    <property type="term" value="P:pectin catabolic process"/>
    <property type="evidence" value="ECO:0007669"/>
    <property type="project" value="UniProtKB-UniPathway"/>
</dbReference>
<feature type="domain" description="Pectinesterase catalytic" evidence="4">
    <location>
        <begin position="176"/>
        <end position="347"/>
    </location>
</feature>
<sequence length="361" mass="40301">MNSNDRTFGLADNLKEIILNISNYLGNSLDMLQKLLAKKHSSKAYDVDVEFPSWVSNNDKRLIHGLVLGTNFNLTVAKDGTGNFTTISSAVSAAPNSSETRFMIYIKGGEYYENVEIPKKKTMIMFVGDGIGKTIIKSNLSRLDGWTTYRSATVGVNGNGFIAKDISFVNFAGPSCQDTLYVHKATQFYRECDIFGTVDFICGNAAVVSQNCSLYARKPNLNQKIAFTAQSHNESKQQTGISMINCRILAAPDLIPVKANFKAYLGRPWKLFSRTVLIKSFIDDLIDPAGWLEWENEVAPETLYYGEYMNEGPDANMTDRVKWPGYRRIENASEAAKFTVVPFIEGNTWLNSTNIPFNLGF</sequence>
<comment type="caution">
    <text evidence="5">The sequence shown here is derived from an EMBL/GenBank/DDBJ whole genome shotgun (WGS) entry which is preliminary data.</text>
</comment>
<gene>
    <name evidence="5" type="ORF">ANE_LOCUS10154</name>
</gene>
<keyword evidence="3" id="KW-0063">Aspartyl esterase</keyword>
<dbReference type="Pfam" id="PF01095">
    <property type="entry name" value="Pectinesterase"/>
    <property type="match status" value="2"/>
</dbReference>
<dbReference type="SUPFAM" id="SSF51126">
    <property type="entry name" value="Pectin lyase-like"/>
    <property type="match status" value="1"/>
</dbReference>
<dbReference type="InterPro" id="IPR011050">
    <property type="entry name" value="Pectin_lyase_fold/virulence"/>
</dbReference>
<comment type="pathway">
    <text evidence="1">Glycan metabolism; pectin degradation; 2-dehydro-3-deoxy-D-gluconate from pectin: step 1/5.</text>
</comment>
<dbReference type="AlphaFoldDB" id="A0A565BDL7"/>
<dbReference type="InterPro" id="IPR012334">
    <property type="entry name" value="Pectin_lyas_fold"/>
</dbReference>